<dbReference type="InterPro" id="IPR000425">
    <property type="entry name" value="MIP"/>
</dbReference>
<evidence type="ECO:0000256" key="7">
    <source>
        <dbReference type="SAM" id="Phobius"/>
    </source>
</evidence>
<evidence type="ECO:0000256" key="2">
    <source>
        <dbReference type="ARBA" id="ARBA00007920"/>
    </source>
</evidence>
<dbReference type="SUPFAM" id="SSF81338">
    <property type="entry name" value="Aquaporin-like"/>
    <property type="match status" value="1"/>
</dbReference>
<dbReference type="InterPro" id="IPR027417">
    <property type="entry name" value="P-loop_NTPase"/>
</dbReference>
<comment type="caution">
    <text evidence="9">The sequence shown here is derived from an EMBL/GenBank/DDBJ whole genome shotgun (WGS) entry which is preliminary data.</text>
</comment>
<dbReference type="PANTHER" id="PTHR10039:SF16">
    <property type="entry name" value="GPI INOSITOL-DEACYLASE"/>
    <property type="match status" value="1"/>
</dbReference>
<sequence length="995" mass="111321">MNVDRPTRGFRVPWKSRRLQRPHWHEKHVVRRLTYLDFLPAPLKGHIVACVGEFVGTFMFLLFALGGTNVVNTAPPEGANATDLSANPSKIMYIALVFGMSLAVNAWVFFRISGGLFNPAVTLGMMVVGATGYSRGILIIVSQILGGIAASGVVSAMMPNVLAVKTELGGGTTVVQGLFIEMFLTAQLVFTIFMLATEKHEGTFIAPIGIGLSLFIAELMGIFYTGGSNRARPPLEVLFPSSTDANDDAEVDIIAVHGLGSNVDWSWTCKDGEKRVNWLRDPDMLPARVPKSRIMVYNYESRWHADAPKTRLQLCGEELVQNVHSFRRDAPTRPIVFVGHSLGGNVIVQALLHASDEDKYKGFLEATAGVVFLGTPLRGTKWQPFLDSLAQLMAPAGSHRGVTKELGFDGPELRDRLHRFCRLRNRLSMPVSCFFELFETDYGQRFGIRRVVKGTIVDEASACIPGLDRRGLEADHLKINKYRGPDDRGYQKVSDVIHEMCGNANNVIRHRHDPKNIITDSAFALEQRPEARACLRDLFVTDPLEDKKALKRKKGDRARGTCNWIMGAEELTTWLGPGPTNSSEGQASQVLWLHGNPGTGKSTMAIFLTEVLSEAFSATDGKTLAYFFCDSTFDKRNTATSVVRGLLLQLVQQHPQLLDYLFPKYNERGAELFNSFDALWGKLLEVAADKNTGRKYCIIDALDECDPESQTTLLQQLKETFRGRNAPPNLHILITSRPYDEIREHLDTFANMDLASYPEAKKDVERCIKEKTADLAAMKRYTDKVRTQVSDLLREKADGTFLWVGLACKELEGIPSKDAVKTLQNMPKGLHSLYEKLLETAVNRNGANNIHRILSFVAVCVWPLSVLELSDACQLHLDETDEETRAQFTRERIASCRLMVVIQDERVLLLHQSVKDFLAEARFFDDLEAHANLAYRCVDLLVEGSHNHEPRARFLDYAIEKWASHARMAKSTFEIKASQAEFFATTSKCREFWGM</sequence>
<name>A0AAV9T9B1_9PEZI</name>
<dbReference type="InterPro" id="IPR029058">
    <property type="entry name" value="AB_hydrolase_fold"/>
</dbReference>
<dbReference type="PROSITE" id="PS50837">
    <property type="entry name" value="NACHT"/>
    <property type="match status" value="1"/>
</dbReference>
<evidence type="ECO:0000259" key="8">
    <source>
        <dbReference type="PROSITE" id="PS50837"/>
    </source>
</evidence>
<comment type="similarity">
    <text evidence="2">Belongs to the putative lipase ROG1 family.</text>
</comment>
<dbReference type="PRINTS" id="PR00783">
    <property type="entry name" value="MINTRINSICP"/>
</dbReference>
<dbReference type="Pfam" id="PF24883">
    <property type="entry name" value="NPHP3_N"/>
    <property type="match status" value="1"/>
</dbReference>
<keyword evidence="3 7" id="KW-0812">Transmembrane</keyword>
<evidence type="ECO:0000256" key="6">
    <source>
        <dbReference type="ARBA" id="ARBA00023136"/>
    </source>
</evidence>
<proteinExistence type="inferred from homology"/>
<keyword evidence="5 7" id="KW-1133">Transmembrane helix</keyword>
<evidence type="ECO:0000313" key="9">
    <source>
        <dbReference type="EMBL" id="KAK6215432.1"/>
    </source>
</evidence>
<dbReference type="Pfam" id="PF00230">
    <property type="entry name" value="MIP"/>
    <property type="match status" value="1"/>
</dbReference>
<dbReference type="SUPFAM" id="SSF53474">
    <property type="entry name" value="alpha/beta-Hydrolases"/>
    <property type="match status" value="1"/>
</dbReference>
<dbReference type="InterPro" id="IPR007751">
    <property type="entry name" value="DUF676_lipase-like"/>
</dbReference>
<reference evidence="9 10" key="1">
    <citation type="submission" date="2023-04" db="EMBL/GenBank/DDBJ databases">
        <title>Colletotrichum tabacum stain YC1 causing leaf anthracnose on Nicotiana tabacum(L.) cv.</title>
        <authorList>
            <person name="Ji Z."/>
            <person name="Wang M."/>
            <person name="Zhang J."/>
            <person name="Wang N."/>
            <person name="Zhou Z."/>
        </authorList>
    </citation>
    <scope>NUCLEOTIDE SEQUENCE [LARGE SCALE GENOMIC DNA]</scope>
    <source>
        <strain evidence="9 10">YC1</strain>
    </source>
</reference>
<protein>
    <submittedName>
        <fullName evidence="9">Pfs domain-containing protein</fullName>
    </submittedName>
</protein>
<dbReference type="Gene3D" id="3.40.50.1820">
    <property type="entry name" value="alpha/beta hydrolase"/>
    <property type="match status" value="1"/>
</dbReference>
<keyword evidence="6 7" id="KW-0472">Membrane</keyword>
<dbReference type="Gene3D" id="3.40.50.300">
    <property type="entry name" value="P-loop containing nucleotide triphosphate hydrolases"/>
    <property type="match status" value="1"/>
</dbReference>
<dbReference type="InterPro" id="IPR054471">
    <property type="entry name" value="GPIID_WHD"/>
</dbReference>
<dbReference type="EMBL" id="JASAOK010000043">
    <property type="protein sequence ID" value="KAK6215432.1"/>
    <property type="molecule type" value="Genomic_DNA"/>
</dbReference>
<dbReference type="GO" id="GO:0016020">
    <property type="term" value="C:membrane"/>
    <property type="evidence" value="ECO:0007669"/>
    <property type="project" value="UniProtKB-SubCell"/>
</dbReference>
<feature type="domain" description="NACHT" evidence="8">
    <location>
        <begin position="589"/>
        <end position="738"/>
    </location>
</feature>
<accession>A0AAV9T9B1</accession>
<organism evidence="9 10">
    <name type="scientific">Colletotrichum tabaci</name>
    <dbReference type="NCBI Taxonomy" id="1209068"/>
    <lineage>
        <taxon>Eukaryota</taxon>
        <taxon>Fungi</taxon>
        <taxon>Dikarya</taxon>
        <taxon>Ascomycota</taxon>
        <taxon>Pezizomycotina</taxon>
        <taxon>Sordariomycetes</taxon>
        <taxon>Hypocreomycetidae</taxon>
        <taxon>Glomerellales</taxon>
        <taxon>Glomerellaceae</taxon>
        <taxon>Colletotrichum</taxon>
        <taxon>Colletotrichum destructivum species complex</taxon>
    </lineage>
</organism>
<evidence type="ECO:0000313" key="10">
    <source>
        <dbReference type="Proteomes" id="UP001327957"/>
    </source>
</evidence>
<feature type="transmembrane region" description="Helical" evidence="7">
    <location>
        <begin position="91"/>
        <end position="110"/>
    </location>
</feature>
<dbReference type="InterPro" id="IPR056884">
    <property type="entry name" value="NPHP3-like_N"/>
</dbReference>
<dbReference type="InterPro" id="IPR023271">
    <property type="entry name" value="Aquaporin-like"/>
</dbReference>
<dbReference type="AlphaFoldDB" id="A0AAV9T9B1"/>
<feature type="transmembrane region" description="Helical" evidence="7">
    <location>
        <begin position="46"/>
        <end position="71"/>
    </location>
</feature>
<feature type="transmembrane region" description="Helical" evidence="7">
    <location>
        <begin position="138"/>
        <end position="158"/>
    </location>
</feature>
<dbReference type="Proteomes" id="UP001327957">
    <property type="component" value="Unassembled WGS sequence"/>
</dbReference>
<keyword evidence="10" id="KW-1185">Reference proteome</keyword>
<evidence type="ECO:0000256" key="1">
    <source>
        <dbReference type="ARBA" id="ARBA00004141"/>
    </source>
</evidence>
<keyword evidence="4" id="KW-0677">Repeat</keyword>
<dbReference type="GO" id="GO:0015267">
    <property type="term" value="F:channel activity"/>
    <property type="evidence" value="ECO:0007669"/>
    <property type="project" value="InterPro"/>
</dbReference>
<feature type="transmembrane region" description="Helical" evidence="7">
    <location>
        <begin position="178"/>
        <end position="197"/>
    </location>
</feature>
<dbReference type="InterPro" id="IPR007111">
    <property type="entry name" value="NACHT_NTPase"/>
</dbReference>
<feature type="transmembrane region" description="Helical" evidence="7">
    <location>
        <begin position="204"/>
        <end position="224"/>
    </location>
</feature>
<evidence type="ECO:0000256" key="3">
    <source>
        <dbReference type="ARBA" id="ARBA00022692"/>
    </source>
</evidence>
<comment type="subcellular location">
    <subcellularLocation>
        <location evidence="1">Membrane</location>
        <topology evidence="1">Multi-pass membrane protein</topology>
    </subcellularLocation>
</comment>
<evidence type="ECO:0000256" key="4">
    <source>
        <dbReference type="ARBA" id="ARBA00022737"/>
    </source>
</evidence>
<dbReference type="Pfam" id="PF05057">
    <property type="entry name" value="DUF676"/>
    <property type="match status" value="1"/>
</dbReference>
<gene>
    <name evidence="9" type="ORF">QIS74_08451</name>
</gene>
<dbReference type="SUPFAM" id="SSF52540">
    <property type="entry name" value="P-loop containing nucleoside triphosphate hydrolases"/>
    <property type="match status" value="1"/>
</dbReference>
<evidence type="ECO:0000256" key="5">
    <source>
        <dbReference type="ARBA" id="ARBA00022989"/>
    </source>
</evidence>
<dbReference type="Pfam" id="PF22939">
    <property type="entry name" value="WHD_GPIID"/>
    <property type="match status" value="1"/>
</dbReference>
<dbReference type="Gene3D" id="1.20.1080.10">
    <property type="entry name" value="Glycerol uptake facilitator protein"/>
    <property type="match status" value="1"/>
</dbReference>
<dbReference type="PANTHER" id="PTHR10039">
    <property type="entry name" value="AMELOGENIN"/>
    <property type="match status" value="1"/>
</dbReference>